<evidence type="ECO:0000259" key="8">
    <source>
        <dbReference type="PROSITE" id="PS50885"/>
    </source>
</evidence>
<dbReference type="PROSITE" id="PS50111">
    <property type="entry name" value="CHEMOTAXIS_TRANSDUC_2"/>
    <property type="match status" value="1"/>
</dbReference>
<evidence type="ECO:0000259" key="7">
    <source>
        <dbReference type="PROSITE" id="PS50111"/>
    </source>
</evidence>
<keyword evidence="6" id="KW-0812">Transmembrane</keyword>
<dbReference type="CDD" id="cd11386">
    <property type="entry name" value="MCP_signal"/>
    <property type="match status" value="1"/>
</dbReference>
<accession>A0AAW3MW38</accession>
<dbReference type="InterPro" id="IPR003660">
    <property type="entry name" value="HAMP_dom"/>
</dbReference>
<comment type="subcellular location">
    <subcellularLocation>
        <location evidence="1">Membrane</location>
    </subcellularLocation>
</comment>
<keyword evidence="6" id="KW-0472">Membrane</keyword>
<dbReference type="Gene3D" id="1.10.287.950">
    <property type="entry name" value="Methyl-accepting chemotaxis protein"/>
    <property type="match status" value="1"/>
</dbReference>
<dbReference type="Proteomes" id="UP000056453">
    <property type="component" value="Unassembled WGS sequence"/>
</dbReference>
<evidence type="ECO:0000256" key="4">
    <source>
        <dbReference type="PROSITE-ProRule" id="PRU00284"/>
    </source>
</evidence>
<evidence type="ECO:0000256" key="3">
    <source>
        <dbReference type="ARBA" id="ARBA00029447"/>
    </source>
</evidence>
<keyword evidence="10" id="KW-1185">Reference proteome</keyword>
<gene>
    <name evidence="9" type="ORF">WJ96_05575</name>
</gene>
<evidence type="ECO:0000256" key="1">
    <source>
        <dbReference type="ARBA" id="ARBA00004370"/>
    </source>
</evidence>
<dbReference type="SMART" id="SM00304">
    <property type="entry name" value="HAMP"/>
    <property type="match status" value="1"/>
</dbReference>
<feature type="domain" description="HAMP" evidence="8">
    <location>
        <begin position="212"/>
        <end position="265"/>
    </location>
</feature>
<comment type="similarity">
    <text evidence="3">Belongs to the methyl-accepting chemotaxis (MCP) protein family.</text>
</comment>
<protein>
    <recommendedName>
        <fullName evidence="11">Chemotaxis protein</fullName>
    </recommendedName>
</protein>
<dbReference type="Pfam" id="PF00015">
    <property type="entry name" value="MCPsignal"/>
    <property type="match status" value="1"/>
</dbReference>
<keyword evidence="6" id="KW-1133">Transmembrane helix</keyword>
<dbReference type="InterPro" id="IPR047347">
    <property type="entry name" value="YvaQ-like_sensor"/>
</dbReference>
<evidence type="ECO:0000313" key="10">
    <source>
        <dbReference type="Proteomes" id="UP000056453"/>
    </source>
</evidence>
<keyword evidence="4" id="KW-0807">Transducer</keyword>
<feature type="transmembrane region" description="Helical" evidence="6">
    <location>
        <begin position="12"/>
        <end position="30"/>
    </location>
</feature>
<dbReference type="GO" id="GO:0006935">
    <property type="term" value="P:chemotaxis"/>
    <property type="evidence" value="ECO:0007669"/>
    <property type="project" value="TreeGrafter"/>
</dbReference>
<dbReference type="PROSITE" id="PS50885">
    <property type="entry name" value="HAMP"/>
    <property type="match status" value="1"/>
</dbReference>
<keyword evidence="2" id="KW-0488">Methylation</keyword>
<feature type="domain" description="Methyl-accepting transducer" evidence="7">
    <location>
        <begin position="270"/>
        <end position="499"/>
    </location>
</feature>
<organism evidence="9 10">
    <name type="scientific">Burkholderia ubonensis</name>
    <dbReference type="NCBI Taxonomy" id="101571"/>
    <lineage>
        <taxon>Bacteria</taxon>
        <taxon>Pseudomonadati</taxon>
        <taxon>Pseudomonadota</taxon>
        <taxon>Betaproteobacteria</taxon>
        <taxon>Burkholderiales</taxon>
        <taxon>Burkholderiaceae</taxon>
        <taxon>Burkholderia</taxon>
        <taxon>Burkholderia cepacia complex</taxon>
    </lineage>
</organism>
<proteinExistence type="inferred from homology"/>
<dbReference type="GO" id="GO:0007165">
    <property type="term" value="P:signal transduction"/>
    <property type="evidence" value="ECO:0007669"/>
    <property type="project" value="UniProtKB-KW"/>
</dbReference>
<dbReference type="Pfam" id="PF00672">
    <property type="entry name" value="HAMP"/>
    <property type="match status" value="1"/>
</dbReference>
<dbReference type="InterPro" id="IPR004089">
    <property type="entry name" value="MCPsignal_dom"/>
</dbReference>
<dbReference type="EMBL" id="LPBJ01000047">
    <property type="protein sequence ID" value="KVP98039.1"/>
    <property type="molecule type" value="Genomic_DNA"/>
</dbReference>
<comment type="caution">
    <text evidence="9">The sequence shown here is derived from an EMBL/GenBank/DDBJ whole genome shotgun (WGS) entry which is preliminary data.</text>
</comment>
<feature type="region of interest" description="Disordered" evidence="5">
    <location>
        <begin position="539"/>
        <end position="562"/>
    </location>
</feature>
<dbReference type="SUPFAM" id="SSF58104">
    <property type="entry name" value="Methyl-accepting chemotaxis protein (MCP) signaling domain"/>
    <property type="match status" value="1"/>
</dbReference>
<dbReference type="PANTHER" id="PTHR43531:SF14">
    <property type="entry name" value="METHYL-ACCEPTING CHEMOTAXIS PROTEIN I-RELATED"/>
    <property type="match status" value="1"/>
</dbReference>
<evidence type="ECO:0000313" key="9">
    <source>
        <dbReference type="EMBL" id="KVP98039.1"/>
    </source>
</evidence>
<dbReference type="CDD" id="cd06225">
    <property type="entry name" value="HAMP"/>
    <property type="match status" value="1"/>
</dbReference>
<evidence type="ECO:0008006" key="11">
    <source>
        <dbReference type="Google" id="ProtNLM"/>
    </source>
</evidence>
<dbReference type="InterPro" id="IPR051310">
    <property type="entry name" value="MCP_chemotaxis"/>
</dbReference>
<dbReference type="CDD" id="cd19411">
    <property type="entry name" value="MCP2201-like_sensor"/>
    <property type="match status" value="1"/>
</dbReference>
<evidence type="ECO:0000256" key="5">
    <source>
        <dbReference type="SAM" id="MobiDB-lite"/>
    </source>
</evidence>
<dbReference type="AlphaFoldDB" id="A0AAW3MW38"/>
<dbReference type="SMART" id="SM00283">
    <property type="entry name" value="MA"/>
    <property type="match status" value="1"/>
</dbReference>
<evidence type="ECO:0000256" key="6">
    <source>
        <dbReference type="SAM" id="Phobius"/>
    </source>
</evidence>
<name>A0AAW3MW38_9BURK</name>
<feature type="compositionally biased region" description="Low complexity" evidence="5">
    <location>
        <begin position="539"/>
        <end position="549"/>
    </location>
</feature>
<evidence type="ECO:0000256" key="2">
    <source>
        <dbReference type="ARBA" id="ARBA00022481"/>
    </source>
</evidence>
<dbReference type="PANTHER" id="PTHR43531">
    <property type="entry name" value="PROTEIN ICFG"/>
    <property type="match status" value="1"/>
</dbReference>
<dbReference type="GO" id="GO:0004888">
    <property type="term" value="F:transmembrane signaling receptor activity"/>
    <property type="evidence" value="ECO:0007669"/>
    <property type="project" value="TreeGrafter"/>
</dbReference>
<reference evidence="9 10" key="1">
    <citation type="submission" date="2015-11" db="EMBL/GenBank/DDBJ databases">
        <title>Expanding the genomic diversity of Burkholderia species for the development of highly accurate diagnostics.</title>
        <authorList>
            <person name="Sahl J."/>
            <person name="Keim P."/>
            <person name="Wagner D."/>
        </authorList>
    </citation>
    <scope>NUCLEOTIDE SEQUENCE [LARGE SCALE GENOMIC DNA]</scope>
    <source>
        <strain evidence="9 10">MSMB1808WGS</strain>
    </source>
</reference>
<dbReference type="GO" id="GO:0005886">
    <property type="term" value="C:plasma membrane"/>
    <property type="evidence" value="ECO:0007669"/>
    <property type="project" value="TreeGrafter"/>
</dbReference>
<sequence>MKLNDIQVSRKLLVSNIVVLVVLCLAGWWLEHSVTTALKNTTKSVEELERVITLGTEWKGMSDASTQRVVALALTDSPDMAKVLKAQISEGISAITAVQDDLKTSANKPGDQEAVAKVGEVRKQVLADLKKIDELKAAGDKPAVESFVEHTLMVDLAAYMKSLDDFIGMQELHRKEAKAMAASAQAFAEWTSFGVMALVAVASFAWMVMLANSIVRPLQRAVGVANAIAEGDLTQELVADGRKDEIGVLIAALSTMGAKLRQVVSEVRLGVESVSTASNQIAAGNSDLSLRTEQAAANLEEAAASLEELTGTVGQSAESALQASTLANSAAAAATRGHQVVDEVVVRMKEIADSSQRISEIIGTINSIAFQTNILALNAAVEAARAGEQGRGFAVVASEVRALATRSAEAAKQIESLITASVEKVEAGSSLVSQTGEVMAEIVSGVRRATDMMNEISAATKEQRDGLSQLNQSVTTLDDVTQQNAALVEESVAAATSLRDQAATLASLVSVFNVGSHGSTLQAVAPRPSATPVRAVATPRRAEPAARPVMSQTAAEEDWATF</sequence>
<dbReference type="FunFam" id="1.10.287.950:FF:000001">
    <property type="entry name" value="Methyl-accepting chemotaxis sensory transducer"/>
    <property type="match status" value="1"/>
</dbReference>
<dbReference type="RefSeq" id="WP_059954151.1">
    <property type="nucleotide sequence ID" value="NZ_LPBG01000047.1"/>
</dbReference>